<feature type="compositionally biased region" description="Gly residues" evidence="18">
    <location>
        <begin position="297"/>
        <end position="306"/>
    </location>
</feature>
<comment type="function">
    <text evidence="17">Initiates repair of AP sites in DNA by catalyzing hydrolytic incision of the phosphodiester backbone immediately adjacent to the damage, generating a single-strand break with 5'-deoxyribose phosphate and 3'-hydroxyl ends.</text>
</comment>
<dbReference type="GO" id="GO:0006310">
    <property type="term" value="P:DNA recombination"/>
    <property type="evidence" value="ECO:0007669"/>
    <property type="project" value="UniProtKB-KW"/>
</dbReference>
<evidence type="ECO:0000256" key="8">
    <source>
        <dbReference type="ARBA" id="ARBA00022801"/>
    </source>
</evidence>
<dbReference type="GO" id="GO:0005739">
    <property type="term" value="C:mitochondrion"/>
    <property type="evidence" value="ECO:0007669"/>
    <property type="project" value="UniProtKB-SubCell"/>
</dbReference>
<organism evidence="20 21">
    <name type="scientific">Canis lupus familiaris</name>
    <name type="common">Dog</name>
    <name type="synonym">Canis familiaris</name>
    <dbReference type="NCBI Taxonomy" id="9615"/>
    <lineage>
        <taxon>Eukaryota</taxon>
        <taxon>Metazoa</taxon>
        <taxon>Chordata</taxon>
        <taxon>Craniata</taxon>
        <taxon>Vertebrata</taxon>
        <taxon>Euteleostomi</taxon>
        <taxon>Mammalia</taxon>
        <taxon>Eutheria</taxon>
        <taxon>Laurasiatheria</taxon>
        <taxon>Carnivora</taxon>
        <taxon>Caniformia</taxon>
        <taxon>Canidae</taxon>
        <taxon>Canis</taxon>
    </lineage>
</organism>
<keyword evidence="17" id="KW-0496">Mitochondrion</keyword>
<feature type="binding site" evidence="15">
    <location>
        <position position="476"/>
    </location>
    <ligand>
        <name>Mg(2+)</name>
        <dbReference type="ChEBI" id="CHEBI:18420"/>
        <label>1</label>
    </ligand>
</feature>
<keyword evidence="10 15" id="KW-0460">Magnesium</keyword>
<evidence type="ECO:0000256" key="2">
    <source>
        <dbReference type="ARBA" id="ARBA00001936"/>
    </source>
</evidence>
<feature type="compositionally biased region" description="Basic and acidic residues" evidence="18">
    <location>
        <begin position="401"/>
        <end position="418"/>
    </location>
</feature>
<evidence type="ECO:0000256" key="10">
    <source>
        <dbReference type="ARBA" id="ARBA00022842"/>
    </source>
</evidence>
<dbReference type="InterPro" id="IPR005135">
    <property type="entry name" value="Endo/exonuclease/phosphatase"/>
</dbReference>
<feature type="binding site" evidence="15">
    <location>
        <position position="448"/>
    </location>
    <ligand>
        <name>Mg(2+)</name>
        <dbReference type="ChEBI" id="CHEBI:18420"/>
        <label>1</label>
    </ligand>
</feature>
<keyword evidence="12 17" id="KW-0234">DNA repair</keyword>
<dbReference type="PANTHER" id="PTHR22748">
    <property type="entry name" value="AP ENDONUCLEASE"/>
    <property type="match status" value="1"/>
</dbReference>
<dbReference type="SUPFAM" id="SSF56219">
    <property type="entry name" value="DNase I-like"/>
    <property type="match status" value="1"/>
</dbReference>
<dbReference type="GO" id="GO:0006284">
    <property type="term" value="P:base-excision repair"/>
    <property type="evidence" value="ECO:0000318"/>
    <property type="project" value="GO_Central"/>
</dbReference>
<keyword evidence="7 17" id="KW-0227">DNA damage</keyword>
<dbReference type="InterPro" id="IPR004808">
    <property type="entry name" value="AP_endonuc_1"/>
</dbReference>
<dbReference type="AlphaFoldDB" id="A0A8I3PLA3"/>
<keyword evidence="6 17" id="KW-0255">Endonuclease</keyword>
<dbReference type="FunFam" id="3.60.10.10:FF:000009">
    <property type="entry name" value="DNA-(apurinic or apyrimidinic site) lyase"/>
    <property type="match status" value="1"/>
</dbReference>
<keyword evidence="13 17" id="KW-0539">Nucleus</keyword>
<dbReference type="Pfam" id="PF03372">
    <property type="entry name" value="Exo_endo_phos"/>
    <property type="match status" value="1"/>
</dbReference>
<evidence type="ECO:0000256" key="7">
    <source>
        <dbReference type="ARBA" id="ARBA00022763"/>
    </source>
</evidence>
<dbReference type="InterPro" id="IPR020847">
    <property type="entry name" value="AP_endonuclease_F1_BS"/>
</dbReference>
<dbReference type="GO" id="GO:0003677">
    <property type="term" value="F:DNA binding"/>
    <property type="evidence" value="ECO:0007669"/>
    <property type="project" value="UniProtKB-KW"/>
</dbReference>
<evidence type="ECO:0000256" key="3">
    <source>
        <dbReference type="ARBA" id="ARBA00007092"/>
    </source>
</evidence>
<evidence type="ECO:0000256" key="9">
    <source>
        <dbReference type="ARBA" id="ARBA00022839"/>
    </source>
</evidence>
<dbReference type="Ensembl" id="ENSCAFT00845040356.1">
    <property type="protein sequence ID" value="ENSCAFP00845031604.1"/>
    <property type="gene ID" value="ENSCAFG00845022861.1"/>
</dbReference>
<reference evidence="20" key="3">
    <citation type="submission" date="2025-09" db="UniProtKB">
        <authorList>
            <consortium name="Ensembl"/>
        </authorList>
    </citation>
    <scope>IDENTIFICATION</scope>
    <source>
        <strain evidence="20">Boxer</strain>
    </source>
</reference>
<keyword evidence="4 17" id="KW-0540">Nuclease</keyword>
<feature type="compositionally biased region" description="Basic and acidic residues" evidence="18">
    <location>
        <begin position="281"/>
        <end position="295"/>
    </location>
</feature>
<dbReference type="InterPro" id="IPR036691">
    <property type="entry name" value="Endo/exonu/phosph_ase_sf"/>
</dbReference>
<feature type="region of interest" description="Disordered" evidence="18">
    <location>
        <begin position="207"/>
        <end position="328"/>
    </location>
</feature>
<evidence type="ECO:0000256" key="13">
    <source>
        <dbReference type="ARBA" id="ARBA00023242"/>
    </source>
</evidence>
<keyword evidence="15" id="KW-0464">Manganese</keyword>
<feature type="binding site" evidence="15">
    <location>
        <position position="590"/>
    </location>
    <ligand>
        <name>Mg(2+)</name>
        <dbReference type="ChEBI" id="CHEBI:18420"/>
        <label>1</label>
    </ligand>
</feature>
<comment type="cofactor">
    <cofactor evidence="2">
        <name>Mn(2+)</name>
        <dbReference type="ChEBI" id="CHEBI:29035"/>
    </cofactor>
</comment>
<keyword evidence="17" id="KW-0963">Cytoplasm</keyword>
<feature type="binding site" evidence="15">
    <location>
        <position position="689"/>
    </location>
    <ligand>
        <name>Mg(2+)</name>
        <dbReference type="ChEBI" id="CHEBI:18420"/>
        <label>1</label>
    </ligand>
</feature>
<dbReference type="Proteomes" id="UP000805418">
    <property type="component" value="Chromosome 15"/>
</dbReference>
<dbReference type="NCBIfam" id="TIGR00195">
    <property type="entry name" value="exoDNase_III"/>
    <property type="match status" value="1"/>
</dbReference>
<proteinExistence type="inferred from homology"/>
<evidence type="ECO:0000313" key="21">
    <source>
        <dbReference type="Proteomes" id="UP000805418"/>
    </source>
</evidence>
<protein>
    <recommendedName>
        <fullName evidence="17">DNA-(apurinic or apyrimidinic site) endonuclease</fullName>
        <ecNumber evidence="17">3.1.-.-</ecNumber>
    </recommendedName>
</protein>
<keyword evidence="9" id="KW-0269">Exonuclease</keyword>
<accession>A0A8I3PLA3</accession>
<dbReference type="Reactome" id="R-CFA-110357">
    <property type="pathway name" value="Displacement of DNA glycosylase by APEX1"/>
</dbReference>
<keyword evidence="11" id="KW-0233">DNA recombination</keyword>
<feature type="site" description="Important for catalytic activity" evidence="16">
    <location>
        <position position="663"/>
    </location>
</feature>
<dbReference type="InterPro" id="IPR020848">
    <property type="entry name" value="AP_endonuclease_F1_CS"/>
</dbReference>
<dbReference type="PANTHER" id="PTHR22748:SF6">
    <property type="entry name" value="DNA-(APURINIC OR APYRIMIDINIC SITE) ENDONUCLEASE"/>
    <property type="match status" value="1"/>
</dbReference>
<dbReference type="GO" id="GO:0008081">
    <property type="term" value="F:phosphoric diester hydrolase activity"/>
    <property type="evidence" value="ECO:0000318"/>
    <property type="project" value="GO_Central"/>
</dbReference>
<evidence type="ECO:0000313" key="20">
    <source>
        <dbReference type="Ensembl" id="ENSCAFP00845031604.1"/>
    </source>
</evidence>
<comment type="cofactor">
    <cofactor evidence="15 17">
        <name>Mg(2+)</name>
        <dbReference type="ChEBI" id="CHEBI:18420"/>
    </cofactor>
    <cofactor evidence="15 17">
        <name>Mn(2+)</name>
        <dbReference type="ChEBI" id="CHEBI:29035"/>
    </cofactor>
    <text evidence="15 17">Probably binds two magnesium or manganese ions per subunit.</text>
</comment>
<feature type="region of interest" description="Disordered" evidence="18">
    <location>
        <begin position="130"/>
        <end position="193"/>
    </location>
</feature>
<evidence type="ECO:0000256" key="1">
    <source>
        <dbReference type="ARBA" id="ARBA00000493"/>
    </source>
</evidence>
<evidence type="ECO:0000256" key="12">
    <source>
        <dbReference type="ARBA" id="ARBA00023204"/>
    </source>
</evidence>
<dbReference type="OrthoDB" id="498125at2759"/>
<dbReference type="EC" id="3.1.-.-" evidence="17"/>
<reference evidence="20" key="1">
    <citation type="submission" date="2020-03" db="EMBL/GenBank/DDBJ databases">
        <title>Long-read based genome assembly of a Labrador retriever dog.</title>
        <authorList>
            <person name="Eory L."/>
            <person name="Zhang W."/>
            <person name="Schoenebeck J."/>
        </authorList>
    </citation>
    <scope>NUCLEOTIDE SEQUENCE [LARGE SCALE GENOMIC DNA]</scope>
    <source>
        <strain evidence="20">Labrador retriever</strain>
    </source>
</reference>
<evidence type="ECO:0000256" key="15">
    <source>
        <dbReference type="PIRSR" id="PIRSR604808-2"/>
    </source>
</evidence>
<feature type="compositionally biased region" description="Pro residues" evidence="18">
    <location>
        <begin position="262"/>
        <end position="277"/>
    </location>
</feature>
<feature type="active site" description="Proton acceptor" evidence="14">
    <location>
        <position position="689"/>
    </location>
</feature>
<feature type="binding site" evidence="15">
    <location>
        <position position="688"/>
    </location>
    <ligand>
        <name>Mg(2+)</name>
        <dbReference type="ChEBI" id="CHEBI:18420"/>
        <label>1</label>
    </ligand>
</feature>
<feature type="domain" description="Endonuclease/exonuclease/phosphatase" evidence="19">
    <location>
        <begin position="445"/>
        <end position="689"/>
    </location>
</feature>
<feature type="active site" description="Proton donor/acceptor" evidence="14">
    <location>
        <position position="590"/>
    </location>
</feature>
<feature type="site" description="Interaction with DNA substrate" evidence="16">
    <location>
        <position position="689"/>
    </location>
</feature>
<dbReference type="Gene3D" id="3.60.10.10">
    <property type="entry name" value="Endonuclease/exonuclease/phosphatase"/>
    <property type="match status" value="1"/>
</dbReference>
<evidence type="ECO:0000256" key="17">
    <source>
        <dbReference type="RuleBase" id="RU362131"/>
    </source>
</evidence>
<keyword evidence="17" id="KW-0238">DNA-binding</keyword>
<feature type="site" description="Transition state stabilizer" evidence="16">
    <location>
        <position position="592"/>
    </location>
</feature>
<keyword evidence="5 15" id="KW-0479">Metal-binding</keyword>
<dbReference type="NCBIfam" id="TIGR00633">
    <property type="entry name" value="xth"/>
    <property type="match status" value="1"/>
</dbReference>
<dbReference type="GO" id="GO:0003906">
    <property type="term" value="F:DNA-(apurinic or apyrimidinic site) endonuclease activity"/>
    <property type="evidence" value="ECO:0000318"/>
    <property type="project" value="GO_Central"/>
</dbReference>
<dbReference type="Reactome" id="R-CFA-73930">
    <property type="pathway name" value="Abasic sugar-phosphate removal via the single-nucleotide replacement pathway"/>
</dbReference>
<sequence length="698" mass="75047">MTANALAPNPPGHLGGAACPWPCTLPCPSPALPCPSPCPSPCPLITLPIARPAHHPAHHSACPSPWPSPALPIDRPAHPPAHHPTCPSPWPSPALPIALPITPPAHRPAYHPACPSPCLPIARPAHHSARRPALARCPAHHSARRPAPRPARCGSRGDRAAAPTSPPGPAAGPARTCARGRDVGPPRVRQHRAVAHHPHADLVGAALQAQHRRHGRACLEPRGARGRKPRAPRDPPSQLPGPERARSSQCGPAPLPAGARPSPLPPPPPRGLPPLPSASPRRREARVWHISEQPRVEGGGLGGGGASASRVPDGPITHSPRPRRAGPAHVTARVAHVGAERAPVFVSGEEHRAAARAGHAVQTLLRWAARDALRRPWGSVMPKRGKKAAAAEDGEQPGPEPEAKKSKTAAKKSEKEAAGEGPALYEDPPDQKTAPSGKSATLKICSWNVDGLRAWIKKKGLDWVKEEAPDILCLQETKCSENKLPAELQELPGLPHQYWSAPSDKEGYSGVGLLSRQCPLKVSYGIGEEEHDQEGRVIVAEFDTFVLVTAYVPNAGRGLVRLEYRQRWDEAFRKFLKGLASRKPLVLCGDLNVAHEEIDLRNPKGNKKNAGFTPQERQGFGELLQAVPLADSFRHLYPNTAYAYTFWTYMMNARSKNVGWRLDYFLLSHSLLPALCDSKIRSKALGSDHCPITLYLAL</sequence>
<gene>
    <name evidence="20" type="primary">APEX1</name>
</gene>
<feature type="binding site" evidence="15">
    <location>
        <position position="592"/>
    </location>
    <ligand>
        <name>Mg(2+)</name>
        <dbReference type="ChEBI" id="CHEBI:18420"/>
        <label>1</label>
    </ligand>
</feature>
<evidence type="ECO:0000256" key="11">
    <source>
        <dbReference type="ARBA" id="ARBA00023172"/>
    </source>
</evidence>
<dbReference type="PROSITE" id="PS00726">
    <property type="entry name" value="AP_NUCLEASE_F1_1"/>
    <property type="match status" value="1"/>
</dbReference>
<evidence type="ECO:0000256" key="14">
    <source>
        <dbReference type="PIRSR" id="PIRSR604808-1"/>
    </source>
</evidence>
<evidence type="ECO:0000256" key="5">
    <source>
        <dbReference type="ARBA" id="ARBA00022723"/>
    </source>
</evidence>
<dbReference type="FunCoup" id="A0A8I3PLA3">
    <property type="interactions" value="1474"/>
</dbReference>
<dbReference type="Reactome" id="R-CFA-110362">
    <property type="pathway name" value="POLB-Dependent Long Patch Base Excision Repair"/>
</dbReference>
<dbReference type="CDD" id="cd09087">
    <property type="entry name" value="Ape1-like_AP-endo"/>
    <property type="match status" value="1"/>
</dbReference>
<dbReference type="PROSITE" id="PS00728">
    <property type="entry name" value="AP_NUCLEASE_F1_3"/>
    <property type="match status" value="1"/>
</dbReference>
<evidence type="ECO:0000256" key="6">
    <source>
        <dbReference type="ARBA" id="ARBA00022759"/>
    </source>
</evidence>
<evidence type="ECO:0000256" key="18">
    <source>
        <dbReference type="SAM" id="MobiDB-lite"/>
    </source>
</evidence>
<dbReference type="GO" id="GO:0046872">
    <property type="term" value="F:metal ion binding"/>
    <property type="evidence" value="ECO:0007669"/>
    <property type="project" value="UniProtKB-KW"/>
</dbReference>
<dbReference type="GO" id="GO:0005634">
    <property type="term" value="C:nucleus"/>
    <property type="evidence" value="ECO:0000318"/>
    <property type="project" value="GO_Central"/>
</dbReference>
<evidence type="ECO:0000256" key="4">
    <source>
        <dbReference type="ARBA" id="ARBA00022722"/>
    </source>
</evidence>
<dbReference type="Reactome" id="R-CFA-73933">
    <property type="pathway name" value="Resolution of Abasic Sites (AP sites)"/>
</dbReference>
<comment type="subcellular location">
    <subcellularLocation>
        <location evidence="17">Nucleus</location>
    </subcellularLocation>
    <subcellularLocation>
        <location evidence="17">Cytoplasm</location>
    </subcellularLocation>
    <subcellularLocation>
        <location evidence="17">Mitochondrion</location>
    </subcellularLocation>
</comment>
<comment type="catalytic activity">
    <reaction evidence="1">
        <text>Exonucleolytic cleavage in the 3'- to 5'-direction to yield nucleoside 5'-phosphates.</text>
        <dbReference type="EC" id="3.1.11.2"/>
    </reaction>
</comment>
<dbReference type="GO" id="GO:0008311">
    <property type="term" value="F:double-stranded DNA 3'-5' DNA exonuclease activity"/>
    <property type="evidence" value="ECO:0000318"/>
    <property type="project" value="GO_Central"/>
</dbReference>
<name>A0A8I3PLA3_CANLF</name>
<feature type="compositionally biased region" description="Basic residues" evidence="18">
    <location>
        <begin position="138"/>
        <end position="147"/>
    </location>
</feature>
<reference evidence="20" key="2">
    <citation type="submission" date="2025-08" db="UniProtKB">
        <authorList>
            <consortium name="Ensembl"/>
        </authorList>
    </citation>
    <scope>IDENTIFICATION</scope>
    <source>
        <strain evidence="20">Boxer</strain>
    </source>
</reference>
<feature type="active site" evidence="14">
    <location>
        <position position="551"/>
    </location>
</feature>
<dbReference type="GeneTree" id="ENSGT00530000063540"/>
<dbReference type="PROSITE" id="PS51435">
    <property type="entry name" value="AP_NUCLEASE_F1_4"/>
    <property type="match status" value="1"/>
</dbReference>
<comment type="similarity">
    <text evidence="3 17">Belongs to the DNA repair enzymes AP/ExoA family.</text>
</comment>
<feature type="region of interest" description="Disordered" evidence="18">
    <location>
        <begin position="378"/>
        <end position="439"/>
    </location>
</feature>
<dbReference type="PROSITE" id="PS00727">
    <property type="entry name" value="AP_NUCLEASE_F1_2"/>
    <property type="match status" value="1"/>
</dbReference>
<dbReference type="Reactome" id="R-CFA-5651801">
    <property type="pathway name" value="PCNA-Dependent Long Patch Base Excision Repair"/>
</dbReference>
<keyword evidence="21" id="KW-1185">Reference proteome</keyword>
<keyword evidence="8 17" id="KW-0378">Hydrolase</keyword>
<dbReference type="Reactome" id="R-CFA-110373">
    <property type="pathway name" value="Resolution of AP sites via the multiple-nucleotide patch replacement pathway"/>
</dbReference>
<evidence type="ECO:0000259" key="19">
    <source>
        <dbReference type="Pfam" id="PF03372"/>
    </source>
</evidence>
<evidence type="ECO:0000256" key="16">
    <source>
        <dbReference type="PIRSR" id="PIRSR604808-3"/>
    </source>
</evidence>